<evidence type="ECO:0000256" key="2">
    <source>
        <dbReference type="ARBA" id="ARBA00022692"/>
    </source>
</evidence>
<dbReference type="InterPro" id="IPR010432">
    <property type="entry name" value="RDD"/>
</dbReference>
<dbReference type="AlphaFoldDB" id="A0A0B5AME7"/>
<keyword evidence="3" id="KW-1133">Transmembrane helix</keyword>
<feature type="domain" description="RDD" evidence="5">
    <location>
        <begin position="8"/>
        <end position="92"/>
    </location>
</feature>
<evidence type="ECO:0000313" key="6">
    <source>
        <dbReference type="EMBL" id="AJD89822.1"/>
    </source>
</evidence>
<comment type="subcellular location">
    <subcellularLocation>
        <location evidence="1">Membrane</location>
        <topology evidence="1">Multi-pass membrane protein</topology>
    </subcellularLocation>
</comment>
<dbReference type="GO" id="GO:0016020">
    <property type="term" value="C:membrane"/>
    <property type="evidence" value="ECO:0007669"/>
    <property type="project" value="UniProtKB-SubCell"/>
</dbReference>
<name>A0A0B5AME7_9BACL</name>
<organism evidence="6 7">
    <name type="scientific">Jeotgalibacillus malaysiensis</name>
    <dbReference type="NCBI Taxonomy" id="1508404"/>
    <lineage>
        <taxon>Bacteria</taxon>
        <taxon>Bacillati</taxon>
        <taxon>Bacillota</taxon>
        <taxon>Bacilli</taxon>
        <taxon>Bacillales</taxon>
        <taxon>Caryophanaceae</taxon>
        <taxon>Jeotgalibacillus</taxon>
    </lineage>
</organism>
<evidence type="ECO:0000256" key="4">
    <source>
        <dbReference type="ARBA" id="ARBA00023136"/>
    </source>
</evidence>
<sequence>MMKDVTKRRLKAILIDLAVSSAVTAGVEYALRKKIKNEAFHALVTPTAVMWGLELAQLKSCGQTVGYRAMGLKLESEDGFPLTTEQLLKRMTYRDTVGGFKYFKDKEAYEGVDGRSMAHDRYAAVIVNEK</sequence>
<dbReference type="Pfam" id="PF06271">
    <property type="entry name" value="RDD"/>
    <property type="match status" value="1"/>
</dbReference>
<dbReference type="STRING" id="1508404.JMA_05050"/>
<reference evidence="6 7" key="1">
    <citation type="submission" date="2014-08" db="EMBL/GenBank/DDBJ databases">
        <title>Complete genome of a marine bacteria Jeotgalibacillus malaysiensis.</title>
        <authorList>
            <person name="Yaakop A.S."/>
            <person name="Chan K.-G."/>
            <person name="Goh K.M."/>
        </authorList>
    </citation>
    <scope>NUCLEOTIDE SEQUENCE [LARGE SCALE GENOMIC DNA]</scope>
    <source>
        <strain evidence="6 7">D5</strain>
    </source>
</reference>
<evidence type="ECO:0000259" key="5">
    <source>
        <dbReference type="Pfam" id="PF06271"/>
    </source>
</evidence>
<dbReference type="BioCyc" id="JESP1508404:G14D9-9722-MONOMER"/>
<dbReference type="KEGG" id="jeo:JMA_05050"/>
<keyword evidence="7" id="KW-1185">Reference proteome</keyword>
<evidence type="ECO:0000256" key="1">
    <source>
        <dbReference type="ARBA" id="ARBA00004141"/>
    </source>
</evidence>
<keyword evidence="4" id="KW-0472">Membrane</keyword>
<evidence type="ECO:0000256" key="3">
    <source>
        <dbReference type="ARBA" id="ARBA00022989"/>
    </source>
</evidence>
<accession>A0A0B5AME7</accession>
<protein>
    <submittedName>
        <fullName evidence="6">RDD family protein</fullName>
    </submittedName>
</protein>
<evidence type="ECO:0000313" key="7">
    <source>
        <dbReference type="Proteomes" id="UP000031449"/>
    </source>
</evidence>
<dbReference type="Proteomes" id="UP000031449">
    <property type="component" value="Chromosome"/>
</dbReference>
<keyword evidence="2" id="KW-0812">Transmembrane</keyword>
<proteinExistence type="predicted"/>
<gene>
    <name evidence="6" type="ORF">JMA_05050</name>
</gene>
<dbReference type="EMBL" id="CP009416">
    <property type="protein sequence ID" value="AJD89822.1"/>
    <property type="molecule type" value="Genomic_DNA"/>
</dbReference>
<dbReference type="HOGENOM" id="CLU_157757_0_0_9"/>